<evidence type="ECO:0000256" key="7">
    <source>
        <dbReference type="ARBA" id="ARBA00022692"/>
    </source>
</evidence>
<evidence type="ECO:0000256" key="5">
    <source>
        <dbReference type="ARBA" id="ARBA00012448"/>
    </source>
</evidence>
<evidence type="ECO:0000256" key="12">
    <source>
        <dbReference type="ARBA" id="ARBA00023316"/>
    </source>
</evidence>
<dbReference type="RefSeq" id="WP_385937223.1">
    <property type="nucleotide sequence ID" value="NZ_JBHSOZ010000002.1"/>
</dbReference>
<dbReference type="EC" id="3.4.16.4" evidence="5"/>
<dbReference type="Pfam" id="PF03717">
    <property type="entry name" value="PBP_dimer"/>
    <property type="match status" value="1"/>
</dbReference>
<evidence type="ECO:0000259" key="17">
    <source>
        <dbReference type="Pfam" id="PF03717"/>
    </source>
</evidence>
<dbReference type="Pfam" id="PF00905">
    <property type="entry name" value="Transpeptidase"/>
    <property type="match status" value="1"/>
</dbReference>
<dbReference type="Gene3D" id="3.40.710.10">
    <property type="entry name" value="DD-peptidase/beta-lactamase superfamily"/>
    <property type="match status" value="1"/>
</dbReference>
<dbReference type="SUPFAM" id="SSF56601">
    <property type="entry name" value="beta-lactamase/transpeptidase-like"/>
    <property type="match status" value="1"/>
</dbReference>
<keyword evidence="19" id="KW-1185">Reference proteome</keyword>
<comment type="catalytic activity">
    <reaction evidence="13">
        <text>Preferential cleavage: (Ac)2-L-Lys-D-Ala-|-D-Ala. Also transpeptidation of peptidyl-alanyl moieties that are N-acyl substituents of D-alanine.</text>
        <dbReference type="EC" id="3.4.16.4"/>
    </reaction>
</comment>
<dbReference type="InterPro" id="IPR012338">
    <property type="entry name" value="Beta-lactam/transpept-like"/>
</dbReference>
<dbReference type="Proteomes" id="UP001596142">
    <property type="component" value="Unassembled WGS sequence"/>
</dbReference>
<gene>
    <name evidence="18" type="ORF">ACFPU1_00475</name>
</gene>
<sequence>MARQKHQKNKLYLNILFVFVFLLFSALILRLGFLQIVEGDDYVREVEGEGETTGIDSPRGLMYDRHGNKVVDNELVLSLTYTNRSGVSDEERIEIARQLNEVIEIDLEEEEITDRDLQDFWIVTNEEEAQELVSEEEIQELTDDEYYEVLLDRIPEEEVEGFSEQETQVAAIWREMNQGFYDEPHRIKQDIDEESAHVIGEHLDDLPGVDLLRDSQRKYMYEDSFSRFLGRTGAIPSESLDDYLARGYERSDDVGRSFLELEYEEELRGEKRLLEENVDGTQEEEAGQRGRDLVLSVDMDLQQEIENIIEEEISGSESGFINEAEAYVVMMDPNTGELLSVAGYDDHLGAISSSYEMGSTVKAASVMIGLEEEIIEPNTIFEDREISLPDTPPMSSVTDMGDINDLTALERSSNIYMAEIAMRMAGYDYEEECCWDNIGGSYQIFRNYYSQFGLGEETGIDLPSESSGLTGDSDSGGNLLYLSFGQYDTYTPLQLTQYISTIANGGSRLQPNLVNEIREPSRDTDELGAVRQQHTPNVLNQIDVSPSHLDRVQEGLWRVMNGEDGTARDEFEDADYVAAGKTGTAEVRIIEESTGDAVDGNNQALVAYAPYDEPEVAVSVVVPYVYTDEDGGSPGTANRIAREAMDAFFELQEERQEDTEEEDQEGISEEELDELLEEE</sequence>
<dbReference type="Gene3D" id="3.90.1310.10">
    <property type="entry name" value="Penicillin-binding protein 2a (Domain 2)"/>
    <property type="match status" value="1"/>
</dbReference>
<evidence type="ECO:0000256" key="13">
    <source>
        <dbReference type="ARBA" id="ARBA00034000"/>
    </source>
</evidence>
<keyword evidence="9" id="KW-0573">Peptidoglycan synthesis</keyword>
<dbReference type="InterPro" id="IPR050515">
    <property type="entry name" value="Beta-lactam/transpept"/>
</dbReference>
<evidence type="ECO:0000256" key="6">
    <source>
        <dbReference type="ARBA" id="ARBA00022475"/>
    </source>
</evidence>
<evidence type="ECO:0000256" key="3">
    <source>
        <dbReference type="ARBA" id="ARBA00004752"/>
    </source>
</evidence>
<dbReference type="InterPro" id="IPR036138">
    <property type="entry name" value="PBP_dimer_sf"/>
</dbReference>
<protein>
    <recommendedName>
        <fullName evidence="5">serine-type D-Ala-D-Ala carboxypeptidase</fullName>
        <ecNumber evidence="5">3.4.16.4</ecNumber>
    </recommendedName>
</protein>
<reference evidence="19" key="1">
    <citation type="journal article" date="2019" name="Int. J. Syst. Evol. Microbiol.">
        <title>The Global Catalogue of Microorganisms (GCM) 10K type strain sequencing project: providing services to taxonomists for standard genome sequencing and annotation.</title>
        <authorList>
            <consortium name="The Broad Institute Genomics Platform"/>
            <consortium name="The Broad Institute Genome Sequencing Center for Infectious Disease"/>
            <person name="Wu L."/>
            <person name="Ma J."/>
        </authorList>
    </citation>
    <scope>NUCLEOTIDE SEQUENCE [LARGE SCALE GENOMIC DNA]</scope>
    <source>
        <strain evidence="19">CECT 7184</strain>
    </source>
</reference>
<evidence type="ECO:0000256" key="9">
    <source>
        <dbReference type="ARBA" id="ARBA00022984"/>
    </source>
</evidence>
<dbReference type="EMBL" id="JBHSOZ010000002">
    <property type="protein sequence ID" value="MFC5711247.1"/>
    <property type="molecule type" value="Genomic_DNA"/>
</dbReference>
<accession>A0ABW0YKI9</accession>
<evidence type="ECO:0000256" key="1">
    <source>
        <dbReference type="ARBA" id="ARBA00004167"/>
    </source>
</evidence>
<evidence type="ECO:0000256" key="8">
    <source>
        <dbReference type="ARBA" id="ARBA00022960"/>
    </source>
</evidence>
<evidence type="ECO:0000259" key="16">
    <source>
        <dbReference type="Pfam" id="PF00905"/>
    </source>
</evidence>
<comment type="pathway">
    <text evidence="3">Cell wall biogenesis; peptidoglycan biosynthesis.</text>
</comment>
<name>A0ABW0YKI9_9BACI</name>
<keyword evidence="11 15" id="KW-0472">Membrane</keyword>
<dbReference type="InterPro" id="IPR001460">
    <property type="entry name" value="PCN-bd_Tpept"/>
</dbReference>
<feature type="domain" description="Penicillin-binding protein transpeptidase" evidence="16">
    <location>
        <begin position="327"/>
        <end position="645"/>
    </location>
</feature>
<comment type="subcellular location">
    <subcellularLocation>
        <location evidence="2">Cell membrane</location>
    </subcellularLocation>
    <subcellularLocation>
        <location evidence="1">Membrane</location>
        <topology evidence="1">Single-pass membrane protein</topology>
    </subcellularLocation>
</comment>
<dbReference type="PANTHER" id="PTHR30627:SF2">
    <property type="entry name" value="PEPTIDOGLYCAN D,D-TRANSPEPTIDASE MRDA"/>
    <property type="match status" value="1"/>
</dbReference>
<evidence type="ECO:0000256" key="11">
    <source>
        <dbReference type="ARBA" id="ARBA00023136"/>
    </source>
</evidence>
<keyword evidence="6" id="KW-1003">Cell membrane</keyword>
<evidence type="ECO:0000256" key="14">
    <source>
        <dbReference type="SAM" id="MobiDB-lite"/>
    </source>
</evidence>
<organism evidence="18 19">
    <name type="scientific">Thalassorhabdus alkalitolerans</name>
    <dbReference type="NCBI Taxonomy" id="2282697"/>
    <lineage>
        <taxon>Bacteria</taxon>
        <taxon>Bacillati</taxon>
        <taxon>Bacillota</taxon>
        <taxon>Bacilli</taxon>
        <taxon>Bacillales</taxon>
        <taxon>Bacillaceae</taxon>
        <taxon>Thalassorhabdus</taxon>
    </lineage>
</organism>
<feature type="compositionally biased region" description="Acidic residues" evidence="14">
    <location>
        <begin position="655"/>
        <end position="679"/>
    </location>
</feature>
<keyword evidence="10 15" id="KW-1133">Transmembrane helix</keyword>
<evidence type="ECO:0000256" key="10">
    <source>
        <dbReference type="ARBA" id="ARBA00022989"/>
    </source>
</evidence>
<evidence type="ECO:0000313" key="19">
    <source>
        <dbReference type="Proteomes" id="UP001596142"/>
    </source>
</evidence>
<comment type="caution">
    <text evidence="18">The sequence shown here is derived from an EMBL/GenBank/DDBJ whole genome shotgun (WGS) entry which is preliminary data.</text>
</comment>
<dbReference type="InterPro" id="IPR005311">
    <property type="entry name" value="PBP_dimer"/>
</dbReference>
<feature type="domain" description="Penicillin-binding protein dimerisation" evidence="17">
    <location>
        <begin position="55"/>
        <end position="279"/>
    </location>
</feature>
<evidence type="ECO:0000256" key="2">
    <source>
        <dbReference type="ARBA" id="ARBA00004236"/>
    </source>
</evidence>
<evidence type="ECO:0000313" key="18">
    <source>
        <dbReference type="EMBL" id="MFC5711247.1"/>
    </source>
</evidence>
<keyword evidence="7 15" id="KW-0812">Transmembrane</keyword>
<feature type="region of interest" description="Disordered" evidence="14">
    <location>
        <begin position="652"/>
        <end position="679"/>
    </location>
</feature>
<dbReference type="PANTHER" id="PTHR30627">
    <property type="entry name" value="PEPTIDOGLYCAN D,D-TRANSPEPTIDASE"/>
    <property type="match status" value="1"/>
</dbReference>
<dbReference type="SUPFAM" id="SSF56519">
    <property type="entry name" value="Penicillin binding protein dimerisation domain"/>
    <property type="match status" value="1"/>
</dbReference>
<comment type="similarity">
    <text evidence="4">Belongs to the transpeptidase family.</text>
</comment>
<proteinExistence type="inferred from homology"/>
<keyword evidence="12" id="KW-0961">Cell wall biogenesis/degradation</keyword>
<evidence type="ECO:0000256" key="4">
    <source>
        <dbReference type="ARBA" id="ARBA00007171"/>
    </source>
</evidence>
<keyword evidence="8" id="KW-0133">Cell shape</keyword>
<evidence type="ECO:0000256" key="15">
    <source>
        <dbReference type="SAM" id="Phobius"/>
    </source>
</evidence>
<feature type="transmembrane region" description="Helical" evidence="15">
    <location>
        <begin position="12"/>
        <end position="33"/>
    </location>
</feature>
<dbReference type="Gene3D" id="1.10.10.1230">
    <property type="entry name" value="Penicillin-binding protein, N-terminal non-catalytic domain, head sub-domain"/>
    <property type="match status" value="1"/>
</dbReference>